<comment type="caution">
    <text evidence="1">The sequence shown here is derived from an EMBL/GenBank/DDBJ whole genome shotgun (WGS) entry which is preliminary data.</text>
</comment>
<reference evidence="1 2" key="1">
    <citation type="submission" date="2017-08" db="EMBL/GenBank/DDBJ databases">
        <title>Substantial Increase in Enzyme Production by Combined Drug-Resistance Mutations in Paenibacillus agaridevorans.</title>
        <authorList>
            <person name="Tanaka Y."/>
            <person name="Funane K."/>
            <person name="Hosaka T."/>
            <person name="Shiwa Y."/>
            <person name="Fujita N."/>
            <person name="Miyazaki T."/>
            <person name="Yoshikawa H."/>
            <person name="Murakami K."/>
            <person name="Kasahara K."/>
            <person name="Inaoka T."/>
            <person name="Hiraga Y."/>
            <person name="Ochi K."/>
        </authorList>
    </citation>
    <scope>NUCLEOTIDE SEQUENCE [LARGE SCALE GENOMIC DNA]</scope>
    <source>
        <strain evidence="1 2">T-3040</strain>
    </source>
</reference>
<gene>
    <name evidence="1" type="ORF">PAT3040_01364</name>
</gene>
<proteinExistence type="predicted"/>
<dbReference type="Proteomes" id="UP000245202">
    <property type="component" value="Unassembled WGS sequence"/>
</dbReference>
<dbReference type="RefSeq" id="WP_087566848.1">
    <property type="nucleotide sequence ID" value="NZ_BDQX01000054.1"/>
</dbReference>
<protein>
    <submittedName>
        <fullName evidence="1">Uncharacterized protein</fullName>
    </submittedName>
</protein>
<sequence length="147" mass="16654">MSLFLENSSFPIELPQHVNISRIELFVIPALAVDSTGFRVCLRLTSDLGIGWSEQFICENDASFDLEHWRELLQSFIGRFPLTSVTERLTEIIMSRGESDKRVCQMFITGMEQIREMGMMPGIGSVTAFQAEESVLQQRAVAYLSLD</sequence>
<evidence type="ECO:0000313" key="1">
    <source>
        <dbReference type="EMBL" id="GBG06826.1"/>
    </source>
</evidence>
<keyword evidence="2" id="KW-1185">Reference proteome</keyword>
<organism evidence="1 2">
    <name type="scientific">Paenibacillus agaridevorans</name>
    <dbReference type="NCBI Taxonomy" id="171404"/>
    <lineage>
        <taxon>Bacteria</taxon>
        <taxon>Bacillati</taxon>
        <taxon>Bacillota</taxon>
        <taxon>Bacilli</taxon>
        <taxon>Bacillales</taxon>
        <taxon>Paenibacillaceae</taxon>
        <taxon>Paenibacillus</taxon>
    </lineage>
</organism>
<dbReference type="EMBL" id="BDQX01000054">
    <property type="protein sequence ID" value="GBG06826.1"/>
    <property type="molecule type" value="Genomic_DNA"/>
</dbReference>
<dbReference type="AlphaFoldDB" id="A0A2R5EJM7"/>
<name>A0A2R5EJM7_9BACL</name>
<accession>A0A2R5EJM7</accession>
<evidence type="ECO:0000313" key="2">
    <source>
        <dbReference type="Proteomes" id="UP000245202"/>
    </source>
</evidence>